<proteinExistence type="inferred from homology"/>
<dbReference type="InterPro" id="IPR050396">
    <property type="entry name" value="Glycosyltr_51/Transpeptidase"/>
</dbReference>
<dbReference type="InterPro" id="IPR036950">
    <property type="entry name" value="PBP_transglycosylase"/>
</dbReference>
<evidence type="ECO:0000256" key="2">
    <source>
        <dbReference type="ARBA" id="ARBA00007090"/>
    </source>
</evidence>
<feature type="domain" description="Penicillin-binding C-terminal" evidence="14">
    <location>
        <begin position="682"/>
        <end position="760"/>
    </location>
</feature>
<sequence length="769" mass="86834">MKKFFKISSIILVFVFVSGWTILFFSPKPALLSGISFSTAVYDEQQHLLRLTLSRDDKYRLFTPLDKISKQLVAATLLQEDQYYRWHYGINPFATLKAGWQTYVIKSRRIGASTITMQVARLRFGINSKKFSGKIWQIIRALQLEMHYSKDEILEAYLNLAPYGGNVEGVGAASLIYFAKPVKNLSLPEALTLSIIPQNPTQRTSQNKNLKQIRDKLFSRWLTQHPEDENKKSAIDLPLAIQNVHSLPFAAPHLVNTILNTTPPKQQEITTTLDIRLQTILERITRNYLARKKGVGAFNAAILLVDSRDMSVKGLVGSANFFNKVISGQINGTETKRSPGSTLKPFIYGLALDQGLIHPHTVLKDVPHSFSGYNPENFDYEFMGPIKAKDALILSRNIPAIYLASQLRNPTLHELLEKAQVSNLKSESYYGLALSLGGAELTMRELTSLYAMLVNDGLWHPLRMRKEEPMLPGKRLLSPEASFLVLDMLKDTPRPEAAYAPTNHKTAVAWKTGTSSGYRDAWSVGIFGPYVLTVWIGNFDNKSNPAFVGKNIAAPLFFELIDAIKHERGPIPIVEKHPERMHLTQVEVCKASGMLPTRYCYDTEMTWFIPGKSPIKSDTIYREIAIDKNTGLRTCHFDDNTRFEIYEFWPSDLLRIFKQAGIQRRTPPFFDPSCSPQGHPGLSPQITSPQTGLSYILRTNTSEKTQIPFIAVTDAGIETLYWFINETYLAKTRADQPFLWQAKAGKFVVRVVDDHGLSDARDIEIQISN</sequence>
<evidence type="ECO:0000256" key="4">
    <source>
        <dbReference type="ARBA" id="ARBA00022645"/>
    </source>
</evidence>
<evidence type="ECO:0000259" key="14">
    <source>
        <dbReference type="Pfam" id="PF06832"/>
    </source>
</evidence>
<dbReference type="Pfam" id="PF00912">
    <property type="entry name" value="Transgly"/>
    <property type="match status" value="1"/>
</dbReference>
<dbReference type="Proteomes" id="UP000251942">
    <property type="component" value="Unassembled WGS sequence"/>
</dbReference>
<dbReference type="GO" id="GO:0004180">
    <property type="term" value="F:carboxypeptidase activity"/>
    <property type="evidence" value="ECO:0007669"/>
    <property type="project" value="UniProtKB-KW"/>
</dbReference>
<dbReference type="GO" id="GO:0006508">
    <property type="term" value="P:proteolysis"/>
    <property type="evidence" value="ECO:0007669"/>
    <property type="project" value="UniProtKB-KW"/>
</dbReference>
<feature type="domain" description="Penicillin-binding protein transpeptidase" evidence="12">
    <location>
        <begin position="301"/>
        <end position="519"/>
    </location>
</feature>
<dbReference type="InterPro" id="IPR001264">
    <property type="entry name" value="Glyco_trans_51"/>
</dbReference>
<keyword evidence="4" id="KW-0121">Carboxypeptidase</keyword>
<dbReference type="InterPro" id="IPR011815">
    <property type="entry name" value="PBP_1c"/>
</dbReference>
<dbReference type="PANTHER" id="PTHR32282">
    <property type="entry name" value="BINDING PROTEIN TRANSPEPTIDASE, PUTATIVE-RELATED"/>
    <property type="match status" value="1"/>
</dbReference>
<reference evidence="15 17" key="1">
    <citation type="submission" date="2015-11" db="EMBL/GenBank/DDBJ databases">
        <title>Genomic analysis of 38 Legionella species identifies large and diverse effector repertoires.</title>
        <authorList>
            <person name="Burstein D."/>
            <person name="Amaro F."/>
            <person name="Zusman T."/>
            <person name="Lifshitz Z."/>
            <person name="Cohen O."/>
            <person name="Gilbert J.A."/>
            <person name="Pupko T."/>
            <person name="Shuman H.A."/>
            <person name="Segal G."/>
        </authorList>
    </citation>
    <scope>NUCLEOTIDE SEQUENCE [LARGE SCALE GENOMIC DNA]</scope>
    <source>
        <strain evidence="15 17">WO-44C</strain>
    </source>
</reference>
<dbReference type="GO" id="GO:0008658">
    <property type="term" value="F:penicillin binding"/>
    <property type="evidence" value="ECO:0007669"/>
    <property type="project" value="InterPro"/>
</dbReference>
<evidence type="ECO:0000256" key="7">
    <source>
        <dbReference type="ARBA" id="ARBA00022679"/>
    </source>
</evidence>
<dbReference type="Proteomes" id="UP000054698">
    <property type="component" value="Unassembled WGS sequence"/>
</dbReference>
<evidence type="ECO:0000256" key="3">
    <source>
        <dbReference type="ARBA" id="ARBA00007739"/>
    </source>
</evidence>
<dbReference type="OrthoDB" id="9766909at2"/>
<dbReference type="Pfam" id="PF06832">
    <property type="entry name" value="BiPBP_C"/>
    <property type="match status" value="1"/>
</dbReference>
<dbReference type="EMBL" id="LNYB01000046">
    <property type="protein sequence ID" value="KTD00073.1"/>
    <property type="molecule type" value="Genomic_DNA"/>
</dbReference>
<keyword evidence="7" id="KW-0808">Transferase</keyword>
<dbReference type="InterPro" id="IPR009647">
    <property type="entry name" value="PBP_C"/>
</dbReference>
<evidence type="ECO:0000313" key="16">
    <source>
        <dbReference type="EMBL" id="SPX62769.1"/>
    </source>
</evidence>
<keyword evidence="8" id="KW-0378">Hydrolase</keyword>
<evidence type="ECO:0000313" key="17">
    <source>
        <dbReference type="Proteomes" id="UP000054698"/>
    </source>
</evidence>
<evidence type="ECO:0000256" key="9">
    <source>
        <dbReference type="ARBA" id="ARBA00023268"/>
    </source>
</evidence>
<dbReference type="STRING" id="453.Lfee_1280"/>
<dbReference type="EC" id="2.4.99.28" evidence="10"/>
<comment type="similarity">
    <text evidence="3">In the N-terminal section; belongs to the glycosyltransferase 51 family.</text>
</comment>
<organism evidence="15 17">
    <name type="scientific">Legionella feeleii</name>
    <dbReference type="NCBI Taxonomy" id="453"/>
    <lineage>
        <taxon>Bacteria</taxon>
        <taxon>Pseudomonadati</taxon>
        <taxon>Pseudomonadota</taxon>
        <taxon>Gammaproteobacteria</taxon>
        <taxon>Legionellales</taxon>
        <taxon>Legionellaceae</taxon>
        <taxon>Legionella</taxon>
    </lineage>
</organism>
<dbReference type="InterPro" id="IPR001460">
    <property type="entry name" value="PCN-bd_Tpept"/>
</dbReference>
<dbReference type="InterPro" id="IPR012338">
    <property type="entry name" value="Beta-lactam/transpept-like"/>
</dbReference>
<keyword evidence="5" id="KW-0645">Protease</keyword>
<dbReference type="AlphaFoldDB" id="A0A0W0TXM1"/>
<evidence type="ECO:0000256" key="11">
    <source>
        <dbReference type="ARBA" id="ARBA00049902"/>
    </source>
</evidence>
<dbReference type="GO" id="GO:0008955">
    <property type="term" value="F:peptidoglycan glycosyltransferase activity"/>
    <property type="evidence" value="ECO:0007669"/>
    <property type="project" value="UniProtKB-EC"/>
</dbReference>
<dbReference type="GO" id="GO:0009252">
    <property type="term" value="P:peptidoglycan biosynthetic process"/>
    <property type="evidence" value="ECO:0007669"/>
    <property type="project" value="UniProtKB-UniPathway"/>
</dbReference>
<evidence type="ECO:0000256" key="10">
    <source>
        <dbReference type="ARBA" id="ARBA00044770"/>
    </source>
</evidence>
<name>A0A0W0TXM1_9GAMM</name>
<reference evidence="16 18" key="2">
    <citation type="submission" date="2018-06" db="EMBL/GenBank/DDBJ databases">
        <authorList>
            <consortium name="Pathogen Informatics"/>
            <person name="Doyle S."/>
        </authorList>
    </citation>
    <scope>NUCLEOTIDE SEQUENCE [LARGE SCALE GENOMIC DNA]</scope>
    <source>
        <strain evidence="16 18">NCTC12022</strain>
    </source>
</reference>
<evidence type="ECO:0000259" key="12">
    <source>
        <dbReference type="Pfam" id="PF00905"/>
    </source>
</evidence>
<dbReference type="PATRIC" id="fig|453.4.peg.1392"/>
<evidence type="ECO:0000256" key="1">
    <source>
        <dbReference type="ARBA" id="ARBA00004752"/>
    </source>
</evidence>
<dbReference type="SUPFAM" id="SSF56601">
    <property type="entry name" value="beta-lactamase/transpeptidase-like"/>
    <property type="match status" value="1"/>
</dbReference>
<dbReference type="UniPathway" id="UPA00219"/>
<dbReference type="NCBIfam" id="TIGR02073">
    <property type="entry name" value="PBP_1c"/>
    <property type="match status" value="1"/>
</dbReference>
<comment type="catalytic activity">
    <reaction evidence="11">
        <text>[GlcNAc-(1-&gt;4)-Mur2Ac(oyl-L-Ala-gamma-D-Glu-L-Lys-D-Ala-D-Ala)](n)-di-trans,octa-cis-undecaprenyl diphosphate + beta-D-GlcNAc-(1-&gt;4)-Mur2Ac(oyl-L-Ala-gamma-D-Glu-L-Lys-D-Ala-D-Ala)-di-trans,octa-cis-undecaprenyl diphosphate = [GlcNAc-(1-&gt;4)-Mur2Ac(oyl-L-Ala-gamma-D-Glu-L-Lys-D-Ala-D-Ala)](n+1)-di-trans,octa-cis-undecaprenyl diphosphate + di-trans,octa-cis-undecaprenyl diphosphate + H(+)</text>
        <dbReference type="Rhea" id="RHEA:23708"/>
        <dbReference type="Rhea" id="RHEA-COMP:9602"/>
        <dbReference type="Rhea" id="RHEA-COMP:9603"/>
        <dbReference type="ChEBI" id="CHEBI:15378"/>
        <dbReference type="ChEBI" id="CHEBI:58405"/>
        <dbReference type="ChEBI" id="CHEBI:60033"/>
        <dbReference type="ChEBI" id="CHEBI:78435"/>
        <dbReference type="EC" id="2.4.99.28"/>
    </reaction>
</comment>
<gene>
    <name evidence="16" type="primary">pbpD</name>
    <name evidence="15" type="ORF">Lfee_1280</name>
    <name evidence="16" type="ORF">NCTC12022_03535</name>
</gene>
<keyword evidence="6" id="KW-0328">Glycosyltransferase</keyword>
<evidence type="ECO:0000313" key="15">
    <source>
        <dbReference type="EMBL" id="KTD00073.1"/>
    </source>
</evidence>
<dbReference type="Pfam" id="PF00905">
    <property type="entry name" value="Transpeptidase"/>
    <property type="match status" value="1"/>
</dbReference>
<evidence type="ECO:0000313" key="18">
    <source>
        <dbReference type="Proteomes" id="UP000251942"/>
    </source>
</evidence>
<evidence type="ECO:0000259" key="13">
    <source>
        <dbReference type="Pfam" id="PF00912"/>
    </source>
</evidence>
<dbReference type="InterPro" id="IPR023346">
    <property type="entry name" value="Lysozyme-like_dom_sf"/>
</dbReference>
<dbReference type="RefSeq" id="WP_058445046.1">
    <property type="nucleotide sequence ID" value="NZ_CAAAHT010000041.1"/>
</dbReference>
<dbReference type="PANTHER" id="PTHR32282:SF15">
    <property type="entry name" value="PENICILLIN-BINDING PROTEIN 1C"/>
    <property type="match status" value="1"/>
</dbReference>
<dbReference type="GO" id="GO:0030288">
    <property type="term" value="C:outer membrane-bounded periplasmic space"/>
    <property type="evidence" value="ECO:0007669"/>
    <property type="project" value="TreeGrafter"/>
</dbReference>
<accession>A0A0W0TXM1</accession>
<comment type="similarity">
    <text evidence="2">In the C-terminal section; belongs to the transpeptidase family.</text>
</comment>
<comment type="pathway">
    <text evidence="1">Cell wall biogenesis; peptidoglycan biosynthesis.</text>
</comment>
<dbReference type="EMBL" id="UASS01000040">
    <property type="protein sequence ID" value="SPX62769.1"/>
    <property type="molecule type" value="Genomic_DNA"/>
</dbReference>
<evidence type="ECO:0000256" key="8">
    <source>
        <dbReference type="ARBA" id="ARBA00022801"/>
    </source>
</evidence>
<feature type="domain" description="Glycosyl transferase family 51" evidence="13">
    <location>
        <begin position="56"/>
        <end position="212"/>
    </location>
</feature>
<keyword evidence="17" id="KW-1185">Reference proteome</keyword>
<dbReference type="Gene3D" id="1.10.3810.10">
    <property type="entry name" value="Biosynthetic peptidoglycan transglycosylase-like"/>
    <property type="match status" value="1"/>
</dbReference>
<evidence type="ECO:0000256" key="5">
    <source>
        <dbReference type="ARBA" id="ARBA00022670"/>
    </source>
</evidence>
<keyword evidence="9" id="KW-0511">Multifunctional enzyme</keyword>
<dbReference type="SUPFAM" id="SSF53955">
    <property type="entry name" value="Lysozyme-like"/>
    <property type="match status" value="1"/>
</dbReference>
<protein>
    <recommendedName>
        <fullName evidence="10">peptidoglycan glycosyltransferase</fullName>
        <ecNumber evidence="10">2.4.99.28</ecNumber>
    </recommendedName>
</protein>
<evidence type="ECO:0000256" key="6">
    <source>
        <dbReference type="ARBA" id="ARBA00022676"/>
    </source>
</evidence>
<dbReference type="Gene3D" id="3.40.710.10">
    <property type="entry name" value="DD-peptidase/beta-lactamase superfamily"/>
    <property type="match status" value="1"/>
</dbReference>